<organism evidence="4 5">
    <name type="scientific">Pseudomonas indica</name>
    <dbReference type="NCBI Taxonomy" id="137658"/>
    <lineage>
        <taxon>Bacteria</taxon>
        <taxon>Pseudomonadati</taxon>
        <taxon>Pseudomonadota</taxon>
        <taxon>Gammaproteobacteria</taxon>
        <taxon>Pseudomonadales</taxon>
        <taxon>Pseudomonadaceae</taxon>
        <taxon>Pseudomonas</taxon>
    </lineage>
</organism>
<feature type="domain" description="TadE-like" evidence="3">
    <location>
        <begin position="8"/>
        <end position="50"/>
    </location>
</feature>
<name>A0A1G8XVY2_9PSED</name>
<dbReference type="InterPro" id="IPR012495">
    <property type="entry name" value="TadE-like_dom"/>
</dbReference>
<dbReference type="AlphaFoldDB" id="A0A1G8XVY2"/>
<protein>
    <submittedName>
        <fullName evidence="4">TadE-like protein</fullName>
    </submittedName>
</protein>
<accession>A0A1G8XVY2</accession>
<dbReference type="Pfam" id="PF07811">
    <property type="entry name" value="TadE"/>
    <property type="match status" value="1"/>
</dbReference>
<evidence type="ECO:0000256" key="1">
    <source>
        <dbReference type="SAM" id="MobiDB-lite"/>
    </source>
</evidence>
<dbReference type="RefSeq" id="WP_084333902.1">
    <property type="nucleotide sequence ID" value="NZ_FNFD01000003.1"/>
</dbReference>
<keyword evidence="5" id="KW-1185">Reference proteome</keyword>
<evidence type="ECO:0000259" key="3">
    <source>
        <dbReference type="Pfam" id="PF07811"/>
    </source>
</evidence>
<keyword evidence="2" id="KW-0472">Membrane</keyword>
<sequence>MNPRGMRGVYVVEFAIIGLLLFTLLFGVLEFGRLYFTVNTLSEAARRGARLAAVCDIQDPVILRRAIFNSADDAGQSVLVGNLDTADLNLSYLDESGNPVGSPASASGGFQNIRYVRLRIENFTFNFLVPGFTGVLTLPVFQSIVPRESLGGHADGAQPYDQPSNVDPSVGVTPC</sequence>
<feature type="region of interest" description="Disordered" evidence="1">
    <location>
        <begin position="152"/>
        <end position="175"/>
    </location>
</feature>
<gene>
    <name evidence="4" type="ORF">SAMN05216186_103288</name>
</gene>
<evidence type="ECO:0000313" key="4">
    <source>
        <dbReference type="EMBL" id="SDJ93930.1"/>
    </source>
</evidence>
<keyword evidence="2" id="KW-1133">Transmembrane helix</keyword>
<keyword evidence="2" id="KW-0812">Transmembrane</keyword>
<dbReference type="EMBL" id="FNFD01000003">
    <property type="protein sequence ID" value="SDJ93930.1"/>
    <property type="molecule type" value="Genomic_DNA"/>
</dbReference>
<dbReference type="STRING" id="137658.SAMN05216186_103288"/>
<feature type="transmembrane region" description="Helical" evidence="2">
    <location>
        <begin position="9"/>
        <end position="29"/>
    </location>
</feature>
<evidence type="ECO:0000256" key="2">
    <source>
        <dbReference type="SAM" id="Phobius"/>
    </source>
</evidence>
<evidence type="ECO:0000313" key="5">
    <source>
        <dbReference type="Proteomes" id="UP000198706"/>
    </source>
</evidence>
<proteinExistence type="predicted"/>
<reference evidence="4 5" key="1">
    <citation type="submission" date="2016-10" db="EMBL/GenBank/DDBJ databases">
        <authorList>
            <person name="de Groot N.N."/>
        </authorList>
    </citation>
    <scope>NUCLEOTIDE SEQUENCE [LARGE SCALE GENOMIC DNA]</scope>
    <source>
        <strain evidence="4 5">JCM 21544</strain>
    </source>
</reference>
<dbReference type="Proteomes" id="UP000198706">
    <property type="component" value="Unassembled WGS sequence"/>
</dbReference>